<reference evidence="2" key="1">
    <citation type="submission" date="2014-03" db="EMBL/GenBank/DDBJ databases">
        <authorList>
            <person name="Casaregola S."/>
        </authorList>
    </citation>
    <scope>NUCLEOTIDE SEQUENCE [LARGE SCALE GENOMIC DNA]</scope>
    <source>
        <strain evidence="2">CLIB 918</strain>
    </source>
</reference>
<dbReference type="AlphaFoldDB" id="A0A0J9X9L4"/>
<dbReference type="GO" id="GO:0030414">
    <property type="term" value="F:peptidase inhibitor activity"/>
    <property type="evidence" value="ECO:0007669"/>
    <property type="project" value="TreeGrafter"/>
</dbReference>
<gene>
    <name evidence="2" type="ORF">BN980_GECA05s02639g</name>
</gene>
<dbReference type="SUPFAM" id="SSF49777">
    <property type="entry name" value="PEBP-like"/>
    <property type="match status" value="1"/>
</dbReference>
<dbReference type="GO" id="GO:0046578">
    <property type="term" value="P:regulation of Ras protein signal transduction"/>
    <property type="evidence" value="ECO:0007669"/>
    <property type="project" value="TreeGrafter"/>
</dbReference>
<keyword evidence="2" id="KW-0378">Hydrolase</keyword>
<keyword evidence="3" id="KW-1185">Reference proteome</keyword>
<dbReference type="InterPro" id="IPR008914">
    <property type="entry name" value="PEBP"/>
</dbReference>
<dbReference type="OrthoDB" id="2506647at2759"/>
<dbReference type="CDD" id="cd00866">
    <property type="entry name" value="PEBP_euk"/>
    <property type="match status" value="1"/>
</dbReference>
<name>A0A0J9X9L4_GEOCN</name>
<dbReference type="Gene3D" id="3.90.280.10">
    <property type="entry name" value="PEBP-like"/>
    <property type="match status" value="1"/>
</dbReference>
<dbReference type="InterPro" id="IPR036610">
    <property type="entry name" value="PEBP-like_sf"/>
</dbReference>
<dbReference type="GO" id="GO:0030162">
    <property type="term" value="P:regulation of proteolysis"/>
    <property type="evidence" value="ECO:0007669"/>
    <property type="project" value="TreeGrafter"/>
</dbReference>
<dbReference type="InterPro" id="IPR035810">
    <property type="entry name" value="PEBP_euk"/>
</dbReference>
<proteinExistence type="inferred from homology"/>
<organism evidence="2 3">
    <name type="scientific">Geotrichum candidum</name>
    <name type="common">Oospora lactis</name>
    <name type="synonym">Dipodascus geotrichum</name>
    <dbReference type="NCBI Taxonomy" id="1173061"/>
    <lineage>
        <taxon>Eukaryota</taxon>
        <taxon>Fungi</taxon>
        <taxon>Dikarya</taxon>
        <taxon>Ascomycota</taxon>
        <taxon>Saccharomycotina</taxon>
        <taxon>Dipodascomycetes</taxon>
        <taxon>Dipodascales</taxon>
        <taxon>Dipodascaceae</taxon>
        <taxon>Geotrichum</taxon>
    </lineage>
</organism>
<evidence type="ECO:0000313" key="3">
    <source>
        <dbReference type="Proteomes" id="UP000242525"/>
    </source>
</evidence>
<dbReference type="Pfam" id="PF01161">
    <property type="entry name" value="PBP"/>
    <property type="match status" value="1"/>
</dbReference>
<evidence type="ECO:0000313" key="2">
    <source>
        <dbReference type="EMBL" id="CDO53499.1"/>
    </source>
</evidence>
<evidence type="ECO:0000256" key="1">
    <source>
        <dbReference type="ARBA" id="ARBA00007091"/>
    </source>
</evidence>
<dbReference type="InterPro" id="IPR001858">
    <property type="entry name" value="Phosphatidylethanolamine-bd_CS"/>
</dbReference>
<protein>
    <submittedName>
        <fullName evidence="2">Similar to Saccharomyces cerevisiae YLR178C TFS1 Protein that interacts with and inhibits carboxypeptidase Y and Ira2p</fullName>
    </submittedName>
</protein>
<comment type="caution">
    <text evidence="2">The sequence shown here is derived from an EMBL/GenBank/DDBJ whole genome shotgun (WGS) entry which is preliminary data.</text>
</comment>
<comment type="similarity">
    <text evidence="1">Belongs to the phosphatidylethanolamine-binding protein family.</text>
</comment>
<dbReference type="PANTHER" id="PTHR11362:SF148">
    <property type="entry name" value="CARBOXYPEPTIDASE Y INHIBITOR"/>
    <property type="match status" value="1"/>
</dbReference>
<accession>A0A0J9X9L4</accession>
<dbReference type="PANTHER" id="PTHR11362">
    <property type="entry name" value="PHOSPHATIDYLETHANOLAMINE-BINDING PROTEIN"/>
    <property type="match status" value="1"/>
</dbReference>
<dbReference type="GO" id="GO:0004180">
    <property type="term" value="F:carboxypeptidase activity"/>
    <property type="evidence" value="ECO:0007669"/>
    <property type="project" value="UniProtKB-KW"/>
</dbReference>
<dbReference type="STRING" id="1173061.A0A0J9X9L4"/>
<sequence>MPLITLGANIAQALKKNEVIPDVLDDFQPSGVITVSYGGSVEANLGNTLKVDETQSRPEIHASFTDPDASTAGSTYTLILTDPDAPSRTDKSYSEYLHHIVTGLKLKPINSGSTDPDQFSAADVAASFATPIDFSSGHELVPYMGPGPPPKTGLHRYIYILFKETKPSLTKFDGDRPRFGTDKPGYGVRSFAAEHGLIPVAVNFYYAQNEQQ</sequence>
<keyword evidence="2" id="KW-0645">Protease</keyword>
<keyword evidence="2" id="KW-0121">Carboxypeptidase</keyword>
<dbReference type="GO" id="GO:0005543">
    <property type="term" value="F:phospholipid binding"/>
    <property type="evidence" value="ECO:0007669"/>
    <property type="project" value="TreeGrafter"/>
</dbReference>
<dbReference type="PROSITE" id="PS01220">
    <property type="entry name" value="PBP"/>
    <property type="match status" value="1"/>
</dbReference>
<dbReference type="EMBL" id="CCBN010000005">
    <property type="protein sequence ID" value="CDO53499.1"/>
    <property type="molecule type" value="Genomic_DNA"/>
</dbReference>
<dbReference type="Proteomes" id="UP000242525">
    <property type="component" value="Unassembled WGS sequence"/>
</dbReference>